<protein>
    <submittedName>
        <fullName evidence="2">Transcriptional regulator</fullName>
    </submittedName>
</protein>
<proteinExistence type="predicted"/>
<dbReference type="PROSITE" id="PS50943">
    <property type="entry name" value="HTH_CROC1"/>
    <property type="match status" value="1"/>
</dbReference>
<evidence type="ECO:0000259" key="1">
    <source>
        <dbReference type="PROSITE" id="PS50943"/>
    </source>
</evidence>
<dbReference type="GO" id="GO:0003677">
    <property type="term" value="F:DNA binding"/>
    <property type="evidence" value="ECO:0007669"/>
    <property type="project" value="InterPro"/>
</dbReference>
<dbReference type="SUPFAM" id="SSF47413">
    <property type="entry name" value="lambda repressor-like DNA-binding domains"/>
    <property type="match status" value="1"/>
</dbReference>
<dbReference type="RefSeq" id="WP_047196994.1">
    <property type="nucleotide sequence ID" value="NZ_CP011371.1"/>
</dbReference>
<keyword evidence="3" id="KW-1185">Reference proteome</keyword>
<dbReference type="CDD" id="cd00093">
    <property type="entry name" value="HTH_XRE"/>
    <property type="match status" value="1"/>
</dbReference>
<evidence type="ECO:0000313" key="3">
    <source>
        <dbReference type="Proteomes" id="UP000035352"/>
    </source>
</evidence>
<dbReference type="Proteomes" id="UP000035352">
    <property type="component" value="Chromosome"/>
</dbReference>
<feature type="domain" description="HTH cro/C1-type" evidence="1">
    <location>
        <begin position="19"/>
        <end position="67"/>
    </location>
</feature>
<sequence>MIRFKLAELIAQKQFVEGRRITVQEVAAGAGLNRVTLSKMLNHRGHVTGTDVVDKLCAYFQCSVGELMEYVPDEQKGPAAP</sequence>
<dbReference type="KEGG" id="pbh:AAW51_5292"/>
<gene>
    <name evidence="2" type="ORF">AAW51_5292</name>
</gene>
<dbReference type="InterPro" id="IPR010982">
    <property type="entry name" value="Lambda_DNA-bd_dom_sf"/>
</dbReference>
<accession>A0A0G3BVC6</accession>
<name>A0A0G3BVC6_9BURK</name>
<dbReference type="AlphaFoldDB" id="A0A0G3BVC6"/>
<organism evidence="2 3">
    <name type="scientific">Caldimonas brevitalea</name>
    <dbReference type="NCBI Taxonomy" id="413882"/>
    <lineage>
        <taxon>Bacteria</taxon>
        <taxon>Pseudomonadati</taxon>
        <taxon>Pseudomonadota</taxon>
        <taxon>Betaproteobacteria</taxon>
        <taxon>Burkholderiales</taxon>
        <taxon>Sphaerotilaceae</taxon>
        <taxon>Caldimonas</taxon>
    </lineage>
</organism>
<dbReference type="OrthoDB" id="9805309at2"/>
<evidence type="ECO:0000313" key="2">
    <source>
        <dbReference type="EMBL" id="AKJ31983.1"/>
    </source>
</evidence>
<dbReference type="InterPro" id="IPR001387">
    <property type="entry name" value="Cro/C1-type_HTH"/>
</dbReference>
<dbReference type="Pfam" id="PF13443">
    <property type="entry name" value="HTH_26"/>
    <property type="match status" value="1"/>
</dbReference>
<dbReference type="Gene3D" id="1.10.260.40">
    <property type="entry name" value="lambda repressor-like DNA-binding domains"/>
    <property type="match status" value="1"/>
</dbReference>
<dbReference type="EMBL" id="CP011371">
    <property type="protein sequence ID" value="AKJ31983.1"/>
    <property type="molecule type" value="Genomic_DNA"/>
</dbReference>
<reference evidence="2 3" key="1">
    <citation type="submission" date="2015-05" db="EMBL/GenBank/DDBJ databases">
        <authorList>
            <person name="Tang B."/>
            <person name="Yu Y."/>
        </authorList>
    </citation>
    <scope>NUCLEOTIDE SEQUENCE [LARGE SCALE GENOMIC DNA]</scope>
    <source>
        <strain evidence="2 3">DSM 7029</strain>
    </source>
</reference>